<dbReference type="Pfam" id="PF00926">
    <property type="entry name" value="DHBP_synthase"/>
    <property type="match status" value="1"/>
</dbReference>
<feature type="active site" description="Nucleophile; for GTP cyclohydrolase activity" evidence="18">
    <location>
        <position position="324"/>
    </location>
</feature>
<comment type="pathway">
    <text evidence="5 18">Cofactor biosynthesis; riboflavin biosynthesis; 2-hydroxy-3-oxobutyl phosphate from D-ribulose 5-phosphate: step 1/1.</text>
</comment>
<protein>
    <recommendedName>
        <fullName evidence="18">Riboflavin biosynthesis protein RibBA</fullName>
    </recommendedName>
    <domain>
        <recommendedName>
            <fullName evidence="18">3,4-dihydroxy-2-butanone 4-phosphate synthase</fullName>
            <shortName evidence="18">DHBP synthase</shortName>
            <ecNumber evidence="18">4.1.99.12</ecNumber>
        </recommendedName>
    </domain>
    <domain>
        <recommendedName>
            <fullName evidence="18">GTP cyclohydrolase-2</fullName>
            <ecNumber evidence="18">3.5.4.25</ecNumber>
        </recommendedName>
        <alternativeName>
            <fullName evidence="18">GTP cyclohydrolase II</fullName>
        </alternativeName>
    </domain>
</protein>
<comment type="cofactor">
    <cofactor evidence="2">
        <name>Mn(2+)</name>
        <dbReference type="ChEBI" id="CHEBI:29035"/>
    </cofactor>
</comment>
<evidence type="ECO:0000256" key="18">
    <source>
        <dbReference type="HAMAP-Rule" id="MF_01283"/>
    </source>
</evidence>
<dbReference type="EC" id="4.1.99.12" evidence="18"/>
<gene>
    <name evidence="18" type="primary">ribBA</name>
    <name evidence="20" type="ORF">CEP64_04405</name>
</gene>
<dbReference type="KEGG" id="sscu:CEP64_04405"/>
<evidence type="ECO:0000259" key="19">
    <source>
        <dbReference type="Pfam" id="PF00925"/>
    </source>
</evidence>
<feature type="binding site" evidence="18">
    <location>
        <position position="310"/>
    </location>
    <ligand>
        <name>GTP</name>
        <dbReference type="ChEBI" id="CHEBI:37565"/>
    </ligand>
</feature>
<keyword evidence="13 18" id="KW-0342">GTP-binding</keyword>
<evidence type="ECO:0000256" key="1">
    <source>
        <dbReference type="ARBA" id="ARBA00000141"/>
    </source>
</evidence>
<comment type="catalytic activity">
    <reaction evidence="1 18">
        <text>D-ribulose 5-phosphate = (2S)-2-hydroxy-3-oxobutyl phosphate + formate + H(+)</text>
        <dbReference type="Rhea" id="RHEA:18457"/>
        <dbReference type="ChEBI" id="CHEBI:15378"/>
        <dbReference type="ChEBI" id="CHEBI:15740"/>
        <dbReference type="ChEBI" id="CHEBI:58121"/>
        <dbReference type="ChEBI" id="CHEBI:58830"/>
        <dbReference type="EC" id="4.1.99.12"/>
    </reaction>
</comment>
<evidence type="ECO:0000256" key="12">
    <source>
        <dbReference type="ARBA" id="ARBA00022842"/>
    </source>
</evidence>
<dbReference type="GO" id="GO:0008686">
    <property type="term" value="F:3,4-dihydroxy-2-butanone-4-phosphate synthase activity"/>
    <property type="evidence" value="ECO:0007669"/>
    <property type="project" value="UniProtKB-UniRule"/>
</dbReference>
<reference evidence="21" key="1">
    <citation type="submission" date="2017-06" db="EMBL/GenBank/DDBJ databases">
        <title>FDA dAtabase for Regulatory Grade micrObial Sequences (FDA-ARGOS): Supporting development and validation of Infectious Disease Dx tests.</title>
        <authorList>
            <person name="Goldberg B."/>
            <person name="Campos J."/>
            <person name="Tallon L."/>
            <person name="Sadzewicz L."/>
            <person name="Sengamalay N."/>
            <person name="Ott S."/>
            <person name="Godinez A."/>
            <person name="Nagaraj S."/>
            <person name="Vavikolanu K."/>
            <person name="Nadendla S."/>
            <person name="George J."/>
            <person name="Geyer C."/>
            <person name="Sichtig H."/>
        </authorList>
    </citation>
    <scope>NUCLEOTIDE SEQUENCE [LARGE SCALE GENOMIC DNA]</scope>
    <source>
        <strain evidence="21">FDAARGOS_285</strain>
    </source>
</reference>
<dbReference type="NCBIfam" id="NF001591">
    <property type="entry name" value="PRK00393.1"/>
    <property type="match status" value="1"/>
</dbReference>
<dbReference type="InterPro" id="IPR036144">
    <property type="entry name" value="RibA-like_sf"/>
</dbReference>
<feature type="binding site" evidence="18">
    <location>
        <position position="262"/>
    </location>
    <ligand>
        <name>Zn(2+)</name>
        <dbReference type="ChEBI" id="CHEBI:29105"/>
        <note>catalytic</note>
    </ligand>
</feature>
<dbReference type="Gene3D" id="3.40.50.10990">
    <property type="entry name" value="GTP cyclohydrolase II"/>
    <property type="match status" value="1"/>
</dbReference>
<dbReference type="GO" id="GO:0030145">
    <property type="term" value="F:manganese ion binding"/>
    <property type="evidence" value="ECO:0007669"/>
    <property type="project" value="UniProtKB-UniRule"/>
</dbReference>
<comment type="similarity">
    <text evidence="18">In the C-terminal section; belongs to the GTP cyclohydrolase II family.</text>
</comment>
<feature type="binding site" evidence="18">
    <location>
        <begin position="26"/>
        <end position="27"/>
    </location>
    <ligand>
        <name>D-ribulose 5-phosphate</name>
        <dbReference type="ChEBI" id="CHEBI:58121"/>
    </ligand>
</feature>
<dbReference type="Gene3D" id="3.90.870.10">
    <property type="entry name" value="DHBP synthase"/>
    <property type="match status" value="1"/>
</dbReference>
<comment type="similarity">
    <text evidence="6 18">In the N-terminal section; belongs to the DHBP synthase family.</text>
</comment>
<dbReference type="HAMAP" id="MF_00180">
    <property type="entry name" value="RibB"/>
    <property type="match status" value="1"/>
</dbReference>
<comment type="catalytic activity">
    <reaction evidence="17 18">
        <text>GTP + 4 H2O = 2,5-diamino-6-hydroxy-4-(5-phosphoribosylamino)-pyrimidine + formate + 2 phosphate + 3 H(+)</text>
        <dbReference type="Rhea" id="RHEA:23704"/>
        <dbReference type="ChEBI" id="CHEBI:15377"/>
        <dbReference type="ChEBI" id="CHEBI:15378"/>
        <dbReference type="ChEBI" id="CHEBI:15740"/>
        <dbReference type="ChEBI" id="CHEBI:37565"/>
        <dbReference type="ChEBI" id="CHEBI:43474"/>
        <dbReference type="ChEBI" id="CHEBI:58614"/>
        <dbReference type="EC" id="3.5.4.25"/>
    </reaction>
</comment>
<dbReference type="Pfam" id="PF00925">
    <property type="entry name" value="GTP_cyclohydro2"/>
    <property type="match status" value="1"/>
</dbReference>
<comment type="cofactor">
    <cofactor evidence="18">
        <name>Mg(2+)</name>
        <dbReference type="ChEBI" id="CHEBI:18420"/>
    </cofactor>
    <cofactor evidence="18">
        <name>Mn(2+)</name>
        <dbReference type="ChEBI" id="CHEBI:29035"/>
    </cofactor>
    <text evidence="18">Binds 2 divalent metal cations per subunit. Magnesium or manganese.</text>
</comment>
<evidence type="ECO:0000256" key="8">
    <source>
        <dbReference type="ARBA" id="ARBA00022723"/>
    </source>
</evidence>
<dbReference type="PANTHER" id="PTHR21327">
    <property type="entry name" value="GTP CYCLOHYDROLASE II-RELATED"/>
    <property type="match status" value="1"/>
</dbReference>
<dbReference type="InterPro" id="IPR017945">
    <property type="entry name" value="DHBP_synth_RibB-like_a/b_dom"/>
</dbReference>
<dbReference type="NCBIfam" id="TIGR00506">
    <property type="entry name" value="ribB"/>
    <property type="match status" value="1"/>
</dbReference>
<keyword evidence="8 18" id="KW-0479">Metal-binding</keyword>
<feature type="site" description="Essential for DHBP synthase activity" evidence="18">
    <location>
        <position position="160"/>
    </location>
</feature>
<feature type="binding site" evidence="18">
    <location>
        <position position="27"/>
    </location>
    <ligand>
        <name>Mg(2+)</name>
        <dbReference type="ChEBI" id="CHEBI:18420"/>
        <label>1</label>
    </ligand>
</feature>
<comment type="pathway">
    <text evidence="4 18">Cofactor biosynthesis; riboflavin biosynthesis; 5-amino-6-(D-ribitylamino)uracil from GTP: step 1/4.</text>
</comment>
<dbReference type="RefSeq" id="WP_058592005.1">
    <property type="nucleotide sequence ID" value="NZ_CP022046.2"/>
</dbReference>
<dbReference type="InterPro" id="IPR016299">
    <property type="entry name" value="Riboflavin_synth_RibBA"/>
</dbReference>
<dbReference type="PANTHER" id="PTHR21327:SF18">
    <property type="entry name" value="3,4-DIHYDROXY-2-BUTANONE 4-PHOSPHATE SYNTHASE"/>
    <property type="match status" value="1"/>
</dbReference>
<comment type="function">
    <text evidence="3 18">Catalyzes the conversion of D-ribulose 5-phosphate to formate and 3,4-dihydroxy-2-butanone 4-phosphate.</text>
</comment>
<dbReference type="GO" id="GO:0005829">
    <property type="term" value="C:cytosol"/>
    <property type="evidence" value="ECO:0007669"/>
    <property type="project" value="TreeGrafter"/>
</dbReference>
<dbReference type="FunFam" id="3.90.870.10:FF:000001">
    <property type="entry name" value="Riboflavin biosynthesis protein RibBA"/>
    <property type="match status" value="1"/>
</dbReference>
<evidence type="ECO:0000256" key="15">
    <source>
        <dbReference type="ARBA" id="ARBA00023239"/>
    </source>
</evidence>
<feature type="binding site" evidence="18">
    <location>
        <position position="264"/>
    </location>
    <ligand>
        <name>Zn(2+)</name>
        <dbReference type="ChEBI" id="CHEBI:29105"/>
        <note>catalytic</note>
    </ligand>
</feature>
<feature type="region of interest" description="GTP cyclohydrolase II" evidence="18">
    <location>
        <begin position="198"/>
        <end position="390"/>
    </location>
</feature>
<keyword evidence="14 18" id="KW-0464">Manganese</keyword>
<comment type="function">
    <text evidence="18">Catalyzes the conversion of GTP to 2,5-diamino-6-ribosylamino-4(3H)-pyrimidinone 5'-phosphate (DARP), formate and pyrophosphate.</text>
</comment>
<feature type="site" description="Essential for DHBP synthase activity" evidence="18">
    <location>
        <position position="122"/>
    </location>
</feature>
<dbReference type="EC" id="3.5.4.25" evidence="18"/>
<evidence type="ECO:0000313" key="20">
    <source>
        <dbReference type="EMBL" id="ASE33837.1"/>
    </source>
</evidence>
<evidence type="ECO:0000256" key="14">
    <source>
        <dbReference type="ARBA" id="ARBA00023211"/>
    </source>
</evidence>
<dbReference type="GO" id="GO:0005525">
    <property type="term" value="F:GTP binding"/>
    <property type="evidence" value="ECO:0007669"/>
    <property type="project" value="UniProtKB-KW"/>
</dbReference>
<evidence type="ECO:0000256" key="7">
    <source>
        <dbReference type="ARBA" id="ARBA00022619"/>
    </source>
</evidence>
<dbReference type="FunFam" id="3.40.50.10990:FF:000002">
    <property type="entry name" value="GTP cyclohydrolase-2"/>
    <property type="match status" value="1"/>
</dbReference>
<evidence type="ECO:0000256" key="11">
    <source>
        <dbReference type="ARBA" id="ARBA00022833"/>
    </source>
</evidence>
<keyword evidence="9 18" id="KW-0547">Nucleotide-binding</keyword>
<evidence type="ECO:0000256" key="17">
    <source>
        <dbReference type="ARBA" id="ARBA00049295"/>
    </source>
</evidence>
<evidence type="ECO:0000256" key="3">
    <source>
        <dbReference type="ARBA" id="ARBA00002284"/>
    </source>
</evidence>
<dbReference type="SUPFAM" id="SSF142695">
    <property type="entry name" value="RibA-like"/>
    <property type="match status" value="1"/>
</dbReference>
<keyword evidence="11 18" id="KW-0862">Zinc</keyword>
<dbReference type="GO" id="GO:0000287">
    <property type="term" value="F:magnesium ion binding"/>
    <property type="evidence" value="ECO:0007669"/>
    <property type="project" value="UniProtKB-UniRule"/>
</dbReference>
<feature type="region of interest" description="DHBP synthase" evidence="18">
    <location>
        <begin position="1"/>
        <end position="197"/>
    </location>
</feature>
<dbReference type="PIRSF" id="PIRSF001259">
    <property type="entry name" value="RibA"/>
    <property type="match status" value="1"/>
</dbReference>
<dbReference type="InterPro" id="IPR032677">
    <property type="entry name" value="GTP_cyclohydro_II"/>
</dbReference>
<evidence type="ECO:0000313" key="21">
    <source>
        <dbReference type="Proteomes" id="UP000197058"/>
    </source>
</evidence>
<dbReference type="InterPro" id="IPR000926">
    <property type="entry name" value="RibA"/>
</dbReference>
<evidence type="ECO:0000256" key="10">
    <source>
        <dbReference type="ARBA" id="ARBA00022801"/>
    </source>
</evidence>
<feature type="binding site" evidence="18">
    <location>
        <begin position="136"/>
        <end position="140"/>
    </location>
    <ligand>
        <name>D-ribulose 5-phosphate</name>
        <dbReference type="ChEBI" id="CHEBI:58121"/>
    </ligand>
</feature>
<feature type="binding site" evidence="18">
    <location>
        <position position="251"/>
    </location>
    <ligand>
        <name>Zn(2+)</name>
        <dbReference type="ChEBI" id="CHEBI:29105"/>
        <note>catalytic</note>
    </ligand>
</feature>
<feature type="binding site" evidence="18">
    <location>
        <begin position="246"/>
        <end position="250"/>
    </location>
    <ligand>
        <name>GTP</name>
        <dbReference type="ChEBI" id="CHEBI:37565"/>
    </ligand>
</feature>
<evidence type="ECO:0000256" key="5">
    <source>
        <dbReference type="ARBA" id="ARBA00004904"/>
    </source>
</evidence>
<evidence type="ECO:0000256" key="2">
    <source>
        <dbReference type="ARBA" id="ARBA00001936"/>
    </source>
</evidence>
<keyword evidence="7 18" id="KW-0686">Riboflavin biosynthesis</keyword>
<dbReference type="Proteomes" id="UP000197058">
    <property type="component" value="Chromosome"/>
</dbReference>
<name>A0AAI8DEZ4_MAMSC</name>
<dbReference type="EMBL" id="CP022046">
    <property type="protein sequence ID" value="ASE33837.1"/>
    <property type="molecule type" value="Genomic_DNA"/>
</dbReference>
<dbReference type="AlphaFoldDB" id="A0AAI8DEZ4"/>
<feature type="domain" description="GTP cyclohydrolase II" evidence="19">
    <location>
        <begin position="207"/>
        <end position="366"/>
    </location>
</feature>
<feature type="binding site" evidence="18">
    <location>
        <begin position="288"/>
        <end position="290"/>
    </location>
    <ligand>
        <name>GTP</name>
        <dbReference type="ChEBI" id="CHEBI:37565"/>
    </ligand>
</feature>
<dbReference type="HAMAP" id="MF_00179">
    <property type="entry name" value="RibA"/>
    <property type="match status" value="1"/>
</dbReference>
<feature type="binding site" evidence="18">
    <location>
        <position position="139"/>
    </location>
    <ligand>
        <name>Mg(2+)</name>
        <dbReference type="ChEBI" id="CHEBI:18420"/>
        <label>2</label>
    </ligand>
</feature>
<proteinExistence type="inferred from homology"/>
<evidence type="ECO:0000256" key="4">
    <source>
        <dbReference type="ARBA" id="ARBA00004853"/>
    </source>
</evidence>
<comment type="cofactor">
    <cofactor evidence="18">
        <name>Zn(2+)</name>
        <dbReference type="ChEBI" id="CHEBI:29105"/>
    </cofactor>
    <text evidence="18">Binds 1 zinc ion per subunit.</text>
</comment>
<keyword evidence="10 18" id="KW-0378">Hydrolase</keyword>
<evidence type="ECO:0000256" key="13">
    <source>
        <dbReference type="ARBA" id="ARBA00023134"/>
    </source>
</evidence>
<dbReference type="SUPFAM" id="SSF55821">
    <property type="entry name" value="YrdC/RibB"/>
    <property type="match status" value="1"/>
</dbReference>
<dbReference type="InterPro" id="IPR000422">
    <property type="entry name" value="DHBP_synthase_RibB"/>
</dbReference>
<feature type="active site" description="Proton acceptor; for GTP cyclohydrolase activity" evidence="18">
    <location>
        <position position="322"/>
    </location>
</feature>
<dbReference type="GO" id="GO:0009231">
    <property type="term" value="P:riboflavin biosynthetic process"/>
    <property type="evidence" value="ECO:0007669"/>
    <property type="project" value="UniProtKB-UniRule"/>
</dbReference>
<dbReference type="GO" id="GO:0008270">
    <property type="term" value="F:zinc ion binding"/>
    <property type="evidence" value="ECO:0007669"/>
    <property type="project" value="UniProtKB-UniRule"/>
</dbReference>
<feature type="binding site" evidence="18">
    <location>
        <position position="267"/>
    </location>
    <ligand>
        <name>GTP</name>
        <dbReference type="ChEBI" id="CHEBI:37565"/>
    </ligand>
</feature>
<feature type="binding site" evidence="18">
    <location>
        <position position="31"/>
    </location>
    <ligand>
        <name>D-ribulose 5-phosphate</name>
        <dbReference type="ChEBI" id="CHEBI:58121"/>
    </ligand>
</feature>
<evidence type="ECO:0000256" key="6">
    <source>
        <dbReference type="ARBA" id="ARBA00005520"/>
    </source>
</evidence>
<sequence length="390" mass="43672">MFDNVEDAIQELKSGKPIIVVDDEDRENEGDLVAISEYLTAETINFMATHARGLICAPISSEIAQQFGLKLMTETGDKYKTAFTVSIDHASSTTGISAFERADTIKALINETSPTAFVQPGHVFPLIAKDNGVLERIGHTEACVDLAKLSGAKPAGAICEIMNDDGTMARRDDLYQFKRKHGLLMITIDELVKYRKRHDQIIHLESKVKLPTSYGEFDMYGFTSQLDDKEYIVISSGEIKEGMNVRIHSECVTGDIFHSARCDCGEQLEYSMKYIQEHGGMILYLPQEGRGIGLINKLKAYELIEQGYDTITANEALGFEADLRDYTEASQILKYFNIEEIQLISNNPDKFNQLQDLGIRVSNRVPVVIEPNETNASYINTKKHEMGHLI</sequence>
<accession>A0AAI8DEZ4</accession>
<feature type="binding site" evidence="18">
    <location>
        <position position="350"/>
    </location>
    <ligand>
        <name>GTP</name>
        <dbReference type="ChEBI" id="CHEBI:37565"/>
    </ligand>
</feature>
<dbReference type="GO" id="GO:0003935">
    <property type="term" value="F:GTP cyclohydrolase II activity"/>
    <property type="evidence" value="ECO:0007669"/>
    <property type="project" value="UniProtKB-UniRule"/>
</dbReference>
<dbReference type="HAMAP" id="MF_01283">
    <property type="entry name" value="RibBA"/>
    <property type="match status" value="1"/>
</dbReference>
<keyword evidence="15 18" id="KW-0456">Lyase</keyword>
<evidence type="ECO:0000256" key="16">
    <source>
        <dbReference type="ARBA" id="ARBA00023268"/>
    </source>
</evidence>
<dbReference type="NCBIfam" id="TIGR00505">
    <property type="entry name" value="ribA"/>
    <property type="match status" value="1"/>
</dbReference>
<feature type="binding site" evidence="18">
    <location>
        <position position="345"/>
    </location>
    <ligand>
        <name>GTP</name>
        <dbReference type="ChEBI" id="CHEBI:37565"/>
    </ligand>
</feature>
<keyword evidence="16 18" id="KW-0511">Multifunctional enzyme</keyword>
<keyword evidence="12 18" id="KW-0460">Magnesium</keyword>
<dbReference type="CDD" id="cd00641">
    <property type="entry name" value="GTP_cyclohydro2"/>
    <property type="match status" value="1"/>
</dbReference>
<feature type="binding site" evidence="18">
    <location>
        <position position="27"/>
    </location>
    <ligand>
        <name>Mg(2+)</name>
        <dbReference type="ChEBI" id="CHEBI:18420"/>
        <label>2</label>
    </ligand>
</feature>
<organism evidence="20 21">
    <name type="scientific">Mammaliicoccus sciuri</name>
    <name type="common">Staphylococcus sciuri</name>
    <dbReference type="NCBI Taxonomy" id="1296"/>
    <lineage>
        <taxon>Bacteria</taxon>
        <taxon>Bacillati</taxon>
        <taxon>Bacillota</taxon>
        <taxon>Bacilli</taxon>
        <taxon>Bacillales</taxon>
        <taxon>Staphylococcaceae</taxon>
        <taxon>Mammaliicoccus</taxon>
    </lineage>
</organism>
<feature type="binding site" evidence="18">
    <location>
        <position position="160"/>
    </location>
    <ligand>
        <name>D-ribulose 5-phosphate</name>
        <dbReference type="ChEBI" id="CHEBI:58121"/>
    </ligand>
</feature>
<evidence type="ECO:0000256" key="9">
    <source>
        <dbReference type="ARBA" id="ARBA00022741"/>
    </source>
</evidence>